<reference evidence="2 3" key="1">
    <citation type="submission" date="2016-10" db="EMBL/GenBank/DDBJ databases">
        <authorList>
            <person name="de Groot N.N."/>
        </authorList>
    </citation>
    <scope>NUCLEOTIDE SEQUENCE [LARGE SCALE GENOMIC DNA]</scope>
    <source>
        <strain evidence="2 3">DSM 23553</strain>
    </source>
</reference>
<keyword evidence="1" id="KW-1133">Transmembrane helix</keyword>
<keyword evidence="3" id="KW-1185">Reference proteome</keyword>
<dbReference type="Proteomes" id="UP000199448">
    <property type="component" value="Unassembled WGS sequence"/>
</dbReference>
<dbReference type="OrthoDB" id="1453826at2"/>
<name>A0A1H5HAJ9_9FLAO</name>
<dbReference type="AlphaFoldDB" id="A0A1H5HAJ9"/>
<keyword evidence="1" id="KW-0472">Membrane</keyword>
<dbReference type="STRING" id="390640.SAMN04488034_101113"/>
<protein>
    <submittedName>
        <fullName evidence="2">Uncharacterized protein</fullName>
    </submittedName>
</protein>
<accession>A0A1H5HAJ9</accession>
<dbReference type="RefSeq" id="WP_093110703.1">
    <property type="nucleotide sequence ID" value="NZ_FNGG01000001.1"/>
</dbReference>
<evidence type="ECO:0000313" key="3">
    <source>
        <dbReference type="Proteomes" id="UP000199448"/>
    </source>
</evidence>
<dbReference type="EMBL" id="FNUG01000001">
    <property type="protein sequence ID" value="SEE24774.1"/>
    <property type="molecule type" value="Genomic_DNA"/>
</dbReference>
<evidence type="ECO:0000256" key="1">
    <source>
        <dbReference type="SAM" id="Phobius"/>
    </source>
</evidence>
<gene>
    <name evidence="2" type="ORF">SAMN04488034_101113</name>
</gene>
<feature type="transmembrane region" description="Helical" evidence="1">
    <location>
        <begin position="29"/>
        <end position="47"/>
    </location>
</feature>
<evidence type="ECO:0000313" key="2">
    <source>
        <dbReference type="EMBL" id="SEE24774.1"/>
    </source>
</evidence>
<keyword evidence="1" id="KW-0812">Transmembrane</keyword>
<proteinExistence type="predicted"/>
<organism evidence="2 3">
    <name type="scientific">Salinimicrobium catena</name>
    <dbReference type="NCBI Taxonomy" id="390640"/>
    <lineage>
        <taxon>Bacteria</taxon>
        <taxon>Pseudomonadati</taxon>
        <taxon>Bacteroidota</taxon>
        <taxon>Flavobacteriia</taxon>
        <taxon>Flavobacteriales</taxon>
        <taxon>Flavobacteriaceae</taxon>
        <taxon>Salinimicrobium</taxon>
    </lineage>
</organism>
<sequence length="70" mass="7751">MVLKASFQLAFLAIEIILTFYDDILENSLFVKFLLFLITAILIAMGVTKLANNVLPPDKDFVSAEDEAGD</sequence>